<dbReference type="EMBL" id="JBGBPQ010000009">
    <property type="protein sequence ID" value="KAL1519333.1"/>
    <property type="molecule type" value="Genomic_DNA"/>
</dbReference>
<reference evidence="1 2" key="1">
    <citation type="journal article" date="2024" name="Science">
        <title>Giant polyketide synthase enzymes in the biosynthesis of giant marine polyether toxins.</title>
        <authorList>
            <person name="Fallon T.R."/>
            <person name="Shende V.V."/>
            <person name="Wierzbicki I.H."/>
            <person name="Pendleton A.L."/>
            <person name="Watervoot N.F."/>
            <person name="Auber R.P."/>
            <person name="Gonzalez D.J."/>
            <person name="Wisecaver J.H."/>
            <person name="Moore B.S."/>
        </authorList>
    </citation>
    <scope>NUCLEOTIDE SEQUENCE [LARGE SCALE GENOMIC DNA]</scope>
    <source>
        <strain evidence="1 2">12B1</strain>
    </source>
</reference>
<evidence type="ECO:0000313" key="2">
    <source>
        <dbReference type="Proteomes" id="UP001515480"/>
    </source>
</evidence>
<dbReference type="Proteomes" id="UP001515480">
    <property type="component" value="Unassembled WGS sequence"/>
</dbReference>
<protein>
    <submittedName>
        <fullName evidence="1">Uncharacterized protein</fullName>
    </submittedName>
</protein>
<evidence type="ECO:0000313" key="1">
    <source>
        <dbReference type="EMBL" id="KAL1519333.1"/>
    </source>
</evidence>
<name>A0AB34JDB6_PRYPA</name>
<keyword evidence="2" id="KW-1185">Reference proteome</keyword>
<proteinExistence type="predicted"/>
<accession>A0AB34JDB6</accession>
<organism evidence="1 2">
    <name type="scientific">Prymnesium parvum</name>
    <name type="common">Toxic golden alga</name>
    <dbReference type="NCBI Taxonomy" id="97485"/>
    <lineage>
        <taxon>Eukaryota</taxon>
        <taxon>Haptista</taxon>
        <taxon>Haptophyta</taxon>
        <taxon>Prymnesiophyceae</taxon>
        <taxon>Prymnesiales</taxon>
        <taxon>Prymnesiaceae</taxon>
        <taxon>Prymnesium</taxon>
    </lineage>
</organism>
<comment type="caution">
    <text evidence="1">The sequence shown here is derived from an EMBL/GenBank/DDBJ whole genome shotgun (WGS) entry which is preliminary data.</text>
</comment>
<dbReference type="AlphaFoldDB" id="A0AB34JDB6"/>
<sequence length="218" mass="23599">MMQSGTPLSSIRVNRVSGPFGHLTPGSSFAAAREMVCSPKVTGALPRTPPAVVAVPFRRRSDNAITAIAPFYMSTSRGLNAPAVTPRHHGIPRRGWVAPGLRLLDEVRAAPRLSSEVLEVTRRFTAVTYSGAMLAKVLADEHGLPASKSAVDVTLSNMEKHFRHFCGGPAVTAHGTRSSFVLPFQADQRVFIRVFADNTAWLHQKLPLAARDEQEGHS</sequence>
<gene>
    <name evidence="1" type="ORF">AB1Y20_022859</name>
</gene>